<dbReference type="VEuPathDB" id="VectorBase:ASIC016127"/>
<dbReference type="EnsemblMetazoa" id="ASIC016127-RA">
    <property type="protein sequence ID" value="ASIC016127-PA"/>
    <property type="gene ID" value="ASIC016127"/>
</dbReference>
<organism evidence="1">
    <name type="scientific">Anopheles sinensis</name>
    <name type="common">Mosquito</name>
    <dbReference type="NCBI Taxonomy" id="74873"/>
    <lineage>
        <taxon>Eukaryota</taxon>
        <taxon>Metazoa</taxon>
        <taxon>Ecdysozoa</taxon>
        <taxon>Arthropoda</taxon>
        <taxon>Hexapoda</taxon>
        <taxon>Insecta</taxon>
        <taxon>Pterygota</taxon>
        <taxon>Neoptera</taxon>
        <taxon>Endopterygota</taxon>
        <taxon>Diptera</taxon>
        <taxon>Nematocera</taxon>
        <taxon>Culicoidea</taxon>
        <taxon>Culicidae</taxon>
        <taxon>Anophelinae</taxon>
        <taxon>Anopheles</taxon>
    </lineage>
</organism>
<gene>
    <name evidence="1" type="ORF">ZHAS_00016127</name>
</gene>
<dbReference type="EMBL" id="ATLV01022852">
    <property type="status" value="NOT_ANNOTATED_CDS"/>
    <property type="molecule type" value="Genomic_DNA"/>
</dbReference>
<evidence type="ECO:0000313" key="1">
    <source>
        <dbReference type="EMBL" id="KFB48011.1"/>
    </source>
</evidence>
<evidence type="ECO:0000313" key="2">
    <source>
        <dbReference type="EnsemblMetazoa" id="ASIC016127-PA"/>
    </source>
</evidence>
<dbReference type="AlphaFoldDB" id="A0A084WCR7"/>
<reference evidence="2" key="2">
    <citation type="submission" date="2020-05" db="UniProtKB">
        <authorList>
            <consortium name="EnsemblMetazoa"/>
        </authorList>
    </citation>
    <scope>IDENTIFICATION</scope>
</reference>
<keyword evidence="3" id="KW-1185">Reference proteome</keyword>
<proteinExistence type="predicted"/>
<evidence type="ECO:0000313" key="3">
    <source>
        <dbReference type="Proteomes" id="UP000030765"/>
    </source>
</evidence>
<accession>A0A084WCR7</accession>
<sequence>MILLFQADSIQKSPFQSPLAGNVKRNREILRQKPHISVSCRPAAETRTFTSRSCGAPLIKGLTTARKDTPVDRRRPERNMQKCIWSDENERSIPSVALVLSSTASNGARRGEGSVAADIVKSARTGRMARLYKITVFSKPKGGKVLEERDWGG</sequence>
<dbReference type="EMBL" id="KE525337">
    <property type="protein sequence ID" value="KFB48011.1"/>
    <property type="molecule type" value="Genomic_DNA"/>
</dbReference>
<name>A0A084WCR7_ANOSI</name>
<reference evidence="1 3" key="1">
    <citation type="journal article" date="2014" name="BMC Genomics">
        <title>Genome sequence of Anopheles sinensis provides insight into genetics basis of mosquito competence for malaria parasites.</title>
        <authorList>
            <person name="Zhou D."/>
            <person name="Zhang D."/>
            <person name="Ding G."/>
            <person name="Shi L."/>
            <person name="Hou Q."/>
            <person name="Ye Y."/>
            <person name="Xu Y."/>
            <person name="Zhou H."/>
            <person name="Xiong C."/>
            <person name="Li S."/>
            <person name="Yu J."/>
            <person name="Hong S."/>
            <person name="Yu X."/>
            <person name="Zou P."/>
            <person name="Chen C."/>
            <person name="Chang X."/>
            <person name="Wang W."/>
            <person name="Lv Y."/>
            <person name="Sun Y."/>
            <person name="Ma L."/>
            <person name="Shen B."/>
            <person name="Zhu C."/>
        </authorList>
    </citation>
    <scope>NUCLEOTIDE SEQUENCE [LARGE SCALE GENOMIC DNA]</scope>
</reference>
<protein>
    <submittedName>
        <fullName evidence="1 2">Peptidoglycan transglycosylase</fullName>
    </submittedName>
</protein>
<dbReference type="Proteomes" id="UP000030765">
    <property type="component" value="Unassembled WGS sequence"/>
</dbReference>